<dbReference type="Pfam" id="PF13474">
    <property type="entry name" value="SnoaL_3"/>
    <property type="match status" value="2"/>
</dbReference>
<feature type="domain" description="SnoaL-like" evidence="1">
    <location>
        <begin position="144"/>
        <end position="265"/>
    </location>
</feature>
<dbReference type="Proteomes" id="UP000473014">
    <property type="component" value="Unassembled WGS sequence"/>
</dbReference>
<accession>A0A6G2BJB0</accession>
<dbReference type="InterPro" id="IPR037401">
    <property type="entry name" value="SnoaL-like"/>
</dbReference>
<name>A0A6G2BJB0_9ACTN</name>
<feature type="domain" description="SnoaL-like" evidence="1">
    <location>
        <begin position="8"/>
        <end position="130"/>
    </location>
</feature>
<dbReference type="SUPFAM" id="SSF54427">
    <property type="entry name" value="NTF2-like"/>
    <property type="match status" value="2"/>
</dbReference>
<protein>
    <submittedName>
        <fullName evidence="2">SgcJ/EcaC family oxidoreductase</fullName>
    </submittedName>
</protein>
<keyword evidence="3" id="KW-1185">Reference proteome</keyword>
<evidence type="ECO:0000259" key="1">
    <source>
        <dbReference type="Pfam" id="PF13474"/>
    </source>
</evidence>
<dbReference type="Gene3D" id="3.10.450.50">
    <property type="match status" value="2"/>
</dbReference>
<dbReference type="OrthoDB" id="9812295at2"/>
<organism evidence="2 3">
    <name type="scientific">Streptomyces taklimakanensis</name>
    <dbReference type="NCBI Taxonomy" id="2569853"/>
    <lineage>
        <taxon>Bacteria</taxon>
        <taxon>Bacillati</taxon>
        <taxon>Actinomycetota</taxon>
        <taxon>Actinomycetes</taxon>
        <taxon>Kitasatosporales</taxon>
        <taxon>Streptomycetaceae</taxon>
        <taxon>Streptomyces</taxon>
    </lineage>
</organism>
<dbReference type="InterPro" id="IPR032710">
    <property type="entry name" value="NTF2-like_dom_sf"/>
</dbReference>
<dbReference type="InterPro" id="IPR011944">
    <property type="entry name" value="Steroid_delta5-4_isomerase"/>
</dbReference>
<reference evidence="2 3" key="1">
    <citation type="submission" date="2019-11" db="EMBL/GenBank/DDBJ databases">
        <authorList>
            <person name="Yuan L."/>
        </authorList>
    </citation>
    <scope>NUCLEOTIDE SEQUENCE [LARGE SCALE GENOMIC DNA]</scope>
    <source>
        <strain evidence="2 3">TRM43335</strain>
    </source>
</reference>
<comment type="caution">
    <text evidence="2">The sequence shown here is derived from an EMBL/GenBank/DDBJ whole genome shotgun (WGS) entry which is preliminary data.</text>
</comment>
<evidence type="ECO:0000313" key="2">
    <source>
        <dbReference type="EMBL" id="MTE22371.1"/>
    </source>
</evidence>
<gene>
    <name evidence="2" type="ORF">F0L17_25365</name>
</gene>
<evidence type="ECO:0000313" key="3">
    <source>
        <dbReference type="Proteomes" id="UP000473014"/>
    </source>
</evidence>
<dbReference type="EMBL" id="WIXO01000001">
    <property type="protein sequence ID" value="MTE22371.1"/>
    <property type="molecule type" value="Genomic_DNA"/>
</dbReference>
<dbReference type="NCBIfam" id="TIGR02246">
    <property type="entry name" value="SgcJ/EcaC family oxidoreductase"/>
    <property type="match status" value="1"/>
</dbReference>
<proteinExistence type="predicted"/>
<sequence length="278" mass="31199">MSDDEELIRTLVERWAAAVHRGDMDGVLADHAEDIVMFDVPPPYEGVRGIDAYRETWPPFFAWQARGASFEIDSLDVTVGGDVAFAHALLRCGTPREFAERPENRLRLTLGLRRERGRWVVTHEHHSFPDAPDGSATSAAERQVRSIHRQWSVDTAAKNLDGLMDHIAEDVVSYEHDAPLRHTGVERVREVCRRGLAASSGSVGWEVPDLTVLVDGDVAVAWGLNRMTARPPDGTATESWSRGTRVFRRRDGEWVMVHQHLSYPYDPETGEARTDLTP</sequence>
<dbReference type="AlphaFoldDB" id="A0A6G2BJB0"/>